<dbReference type="InterPro" id="IPR036920">
    <property type="entry name" value="Ribosomal_uL16_sf"/>
</dbReference>
<dbReference type="Gene3D" id="3.90.1170.10">
    <property type="entry name" value="Ribosomal protein L10e/L16"/>
    <property type="match status" value="1"/>
</dbReference>
<dbReference type="InterPro" id="IPR001197">
    <property type="entry name" value="Ribosomal_uL16_euk_arch"/>
</dbReference>
<dbReference type="Proteomes" id="UP000001075">
    <property type="component" value="Unassembled WGS sequence"/>
</dbReference>
<dbReference type="GO" id="GO:0006412">
    <property type="term" value="P:translation"/>
    <property type="evidence" value="ECO:0007669"/>
    <property type="project" value="InterPro"/>
</dbReference>
<sequence length="76" mass="8983">MKKHVMDVFKDKFKFPGHRKSHISKNWGFTKFNEDAFEDTVSEKWLILYGDMVTHMPNCGILDKWCALPFWGLSLC</sequence>
<dbReference type="GO" id="GO:0005840">
    <property type="term" value="C:ribosome"/>
    <property type="evidence" value="ECO:0007669"/>
    <property type="project" value="UniProtKB-KW"/>
</dbReference>
<dbReference type="EMBL" id="JH000909">
    <property type="protein sequence ID" value="EGW03476.1"/>
    <property type="molecule type" value="Genomic_DNA"/>
</dbReference>
<name>G3HY53_CRIGR</name>
<gene>
    <name evidence="1" type="ORF">I79_015970</name>
</gene>
<dbReference type="AlphaFoldDB" id="G3HY53"/>
<accession>G3HY53</accession>
<evidence type="ECO:0000313" key="1">
    <source>
        <dbReference type="EMBL" id="EGW03476.1"/>
    </source>
</evidence>
<evidence type="ECO:0000313" key="2">
    <source>
        <dbReference type="Proteomes" id="UP000001075"/>
    </source>
</evidence>
<dbReference type="Gene3D" id="3.30.60.300">
    <property type="match status" value="1"/>
</dbReference>
<dbReference type="GO" id="GO:0003735">
    <property type="term" value="F:structural constituent of ribosome"/>
    <property type="evidence" value="ECO:0007669"/>
    <property type="project" value="InterPro"/>
</dbReference>
<dbReference type="STRING" id="10029.G3HY53"/>
<keyword evidence="1" id="KW-0689">Ribosomal protein</keyword>
<dbReference type="InParanoid" id="G3HY53"/>
<reference evidence="2" key="1">
    <citation type="journal article" date="2011" name="Nat. Biotechnol.">
        <title>The genomic sequence of the Chinese hamster ovary (CHO)-K1 cell line.</title>
        <authorList>
            <person name="Xu X."/>
            <person name="Nagarajan H."/>
            <person name="Lewis N.E."/>
            <person name="Pan S."/>
            <person name="Cai Z."/>
            <person name="Liu X."/>
            <person name="Chen W."/>
            <person name="Xie M."/>
            <person name="Wang W."/>
            <person name="Hammond S."/>
            <person name="Andersen M.R."/>
            <person name="Neff N."/>
            <person name="Passarelli B."/>
            <person name="Koh W."/>
            <person name="Fan H.C."/>
            <person name="Wang J."/>
            <person name="Gui Y."/>
            <person name="Lee K.H."/>
            <person name="Betenbaugh M.J."/>
            <person name="Quake S.R."/>
            <person name="Famili I."/>
            <person name="Palsson B.O."/>
            <person name="Wang J."/>
        </authorList>
    </citation>
    <scope>NUCLEOTIDE SEQUENCE [LARGE SCALE GENOMIC DNA]</scope>
    <source>
        <strain evidence="2">CHO K1 cell line</strain>
    </source>
</reference>
<protein>
    <submittedName>
        <fullName evidence="1">60S ribosomal protein L10</fullName>
    </submittedName>
</protein>
<dbReference type="PANTHER" id="PTHR11726">
    <property type="entry name" value="60S RIBOSOMAL PROTEIN L10"/>
    <property type="match status" value="1"/>
</dbReference>
<organism evidence="1 2">
    <name type="scientific">Cricetulus griseus</name>
    <name type="common">Chinese hamster</name>
    <name type="synonym">Cricetulus barabensis griseus</name>
    <dbReference type="NCBI Taxonomy" id="10029"/>
    <lineage>
        <taxon>Eukaryota</taxon>
        <taxon>Metazoa</taxon>
        <taxon>Chordata</taxon>
        <taxon>Craniata</taxon>
        <taxon>Vertebrata</taxon>
        <taxon>Euteleostomi</taxon>
        <taxon>Mammalia</taxon>
        <taxon>Eutheria</taxon>
        <taxon>Euarchontoglires</taxon>
        <taxon>Glires</taxon>
        <taxon>Rodentia</taxon>
        <taxon>Myomorpha</taxon>
        <taxon>Muroidea</taxon>
        <taxon>Cricetidae</taxon>
        <taxon>Cricetinae</taxon>
        <taxon>Cricetulus</taxon>
    </lineage>
</organism>
<keyword evidence="1" id="KW-0687">Ribonucleoprotein</keyword>
<proteinExistence type="predicted"/>